<sequence>MQNTVQFVPITLFISWKIMTATFKDGDKCSFMKDANHLQVNPVKIDAFDAKTPRPAEWNLPPIALKCALLSRNQKLSIIRLQAMCRGFICRRHLELKNESPQTRKSRISKSRQT</sequence>
<protein>
    <submittedName>
        <fullName evidence="1">Uncharacterized protein</fullName>
    </submittedName>
</protein>
<name>A0A0H5RB47_9EUKA</name>
<organism evidence="1">
    <name type="scientific">Spongospora subterranea</name>
    <dbReference type="NCBI Taxonomy" id="70186"/>
    <lineage>
        <taxon>Eukaryota</taxon>
        <taxon>Sar</taxon>
        <taxon>Rhizaria</taxon>
        <taxon>Endomyxa</taxon>
        <taxon>Phytomyxea</taxon>
        <taxon>Plasmodiophorida</taxon>
        <taxon>Plasmodiophoridae</taxon>
        <taxon>Spongospora</taxon>
    </lineage>
</organism>
<dbReference type="EMBL" id="HACM01010821">
    <property type="protein sequence ID" value="CRZ11263.1"/>
    <property type="molecule type" value="Transcribed_RNA"/>
</dbReference>
<dbReference type="InterPro" id="IPR000048">
    <property type="entry name" value="IQ_motif_EF-hand-BS"/>
</dbReference>
<dbReference type="PROSITE" id="PS50096">
    <property type="entry name" value="IQ"/>
    <property type="match status" value="1"/>
</dbReference>
<dbReference type="AlphaFoldDB" id="A0A0H5RB47"/>
<proteinExistence type="predicted"/>
<accession>A0A0H5RB47</accession>
<dbReference type="Pfam" id="PF00612">
    <property type="entry name" value="IQ"/>
    <property type="match status" value="1"/>
</dbReference>
<evidence type="ECO:0000313" key="1">
    <source>
        <dbReference type="EMBL" id="CRZ11263.1"/>
    </source>
</evidence>
<reference evidence="1" key="1">
    <citation type="submission" date="2015-04" db="EMBL/GenBank/DDBJ databases">
        <title>The genome sequence of the plant pathogenic Rhizarian Plasmodiophora brassicae reveals insights in its biotrophic life cycle and the origin of chitin synthesis.</title>
        <authorList>
            <person name="Schwelm A."/>
            <person name="Fogelqvist J."/>
            <person name="Knaust A."/>
            <person name="Julke S."/>
            <person name="Lilja T."/>
            <person name="Dhandapani V."/>
            <person name="Bonilla-Rosso G."/>
            <person name="Karlsson M."/>
            <person name="Shevchenko A."/>
            <person name="Choi S.R."/>
            <person name="Kim H.G."/>
            <person name="Park J.Y."/>
            <person name="Lim Y.P."/>
            <person name="Ludwig-Muller J."/>
            <person name="Dixelius C."/>
        </authorList>
    </citation>
    <scope>NUCLEOTIDE SEQUENCE</scope>
    <source>
        <tissue evidence="1">Potato root galls</tissue>
    </source>
</reference>